<dbReference type="EMBL" id="VSSQ01120390">
    <property type="protein sequence ID" value="MPN53344.1"/>
    <property type="molecule type" value="Genomic_DNA"/>
</dbReference>
<accession>A0A645IYI9</accession>
<reference evidence="1" key="1">
    <citation type="submission" date="2019-08" db="EMBL/GenBank/DDBJ databases">
        <authorList>
            <person name="Kucharzyk K."/>
            <person name="Murdoch R.W."/>
            <person name="Higgins S."/>
            <person name="Loffler F."/>
        </authorList>
    </citation>
    <scope>NUCLEOTIDE SEQUENCE</scope>
</reference>
<protein>
    <submittedName>
        <fullName evidence="1">Uncharacterized protein</fullName>
    </submittedName>
</protein>
<dbReference type="AlphaFoldDB" id="A0A645IYI9"/>
<gene>
    <name evidence="1" type="ORF">SDC9_201008</name>
</gene>
<sequence>MLFVAQTGTADAVSVIEVVALFTVSMVRAQIEQFIQEGFLSVDWIRTFNTVIIAVEQAREALFAQECHAVCQRFEPWLHKGLQSLVGL</sequence>
<comment type="caution">
    <text evidence="1">The sequence shown here is derived from an EMBL/GenBank/DDBJ whole genome shotgun (WGS) entry which is preliminary data.</text>
</comment>
<proteinExistence type="predicted"/>
<name>A0A645IYI9_9ZZZZ</name>
<evidence type="ECO:0000313" key="1">
    <source>
        <dbReference type="EMBL" id="MPN53344.1"/>
    </source>
</evidence>
<organism evidence="1">
    <name type="scientific">bioreactor metagenome</name>
    <dbReference type="NCBI Taxonomy" id="1076179"/>
    <lineage>
        <taxon>unclassified sequences</taxon>
        <taxon>metagenomes</taxon>
        <taxon>ecological metagenomes</taxon>
    </lineage>
</organism>